<accession>A0A1M4TXA0</accession>
<evidence type="ECO:0000313" key="2">
    <source>
        <dbReference type="Proteomes" id="UP000184048"/>
    </source>
</evidence>
<dbReference type="AlphaFoldDB" id="A0A1M4TXA0"/>
<dbReference type="Proteomes" id="UP000184048">
    <property type="component" value="Unassembled WGS sequence"/>
</dbReference>
<reference evidence="1 2" key="1">
    <citation type="submission" date="2016-11" db="EMBL/GenBank/DDBJ databases">
        <authorList>
            <person name="Jaros S."/>
            <person name="Januszkiewicz K."/>
            <person name="Wedrychowicz H."/>
        </authorList>
    </citation>
    <scope>NUCLEOTIDE SEQUENCE [LARGE SCALE GENOMIC DNA]</scope>
    <source>
        <strain evidence="1 2">DSM 18119</strain>
    </source>
</reference>
<name>A0A1M4TXA0_9BACT</name>
<gene>
    <name evidence="1" type="ORF">SAMN02745131_00448</name>
</gene>
<evidence type="ECO:0000313" key="1">
    <source>
        <dbReference type="EMBL" id="SHE49089.1"/>
    </source>
</evidence>
<proteinExistence type="predicted"/>
<keyword evidence="2" id="KW-1185">Reference proteome</keyword>
<sequence length="56" mass="6391">MKKPGTKLWKAQAVNNRENTWECRYYNGVGGIESGELSRESGVGSLEIRKKGRKRH</sequence>
<organism evidence="1 2">
    <name type="scientific">Flavisolibacter ginsengisoli DSM 18119</name>
    <dbReference type="NCBI Taxonomy" id="1121884"/>
    <lineage>
        <taxon>Bacteria</taxon>
        <taxon>Pseudomonadati</taxon>
        <taxon>Bacteroidota</taxon>
        <taxon>Chitinophagia</taxon>
        <taxon>Chitinophagales</taxon>
        <taxon>Chitinophagaceae</taxon>
        <taxon>Flavisolibacter</taxon>
    </lineage>
</organism>
<dbReference type="EMBL" id="FQUU01000002">
    <property type="protein sequence ID" value="SHE49089.1"/>
    <property type="molecule type" value="Genomic_DNA"/>
</dbReference>
<protein>
    <submittedName>
        <fullName evidence="1">Uncharacterized protein</fullName>
    </submittedName>
</protein>